<reference evidence="1 2" key="1">
    <citation type="submission" date="2021-03" db="EMBL/GenBank/DDBJ databases">
        <title>Genomic Encyclopedia of Type Strains, Phase IV (KMG-IV): sequencing the most valuable type-strain genomes for metagenomic binning, comparative biology and taxonomic classification.</title>
        <authorList>
            <person name="Goeker M."/>
        </authorList>
    </citation>
    <scope>NUCLEOTIDE SEQUENCE [LARGE SCALE GENOMIC DNA]</scope>
    <source>
        <strain evidence="1 2">DSM 27512</strain>
    </source>
</reference>
<sequence>MTQSIENTRMNKSEYRKMMKNRINSLLELEKGNLFQNVIFSEYIKQKGAKNLVEWLQYKGYKINTSYKGRKWNTTDIRNYVLDPQNHKGVNEDIVKIVCLMVNYTGKSSFEQRLFRAMKTVLKI</sequence>
<dbReference type="Proteomes" id="UP001314903">
    <property type="component" value="Unassembled WGS sequence"/>
</dbReference>
<dbReference type="EMBL" id="JAGGLI010000011">
    <property type="protein sequence ID" value="MBP2027417.1"/>
    <property type="molecule type" value="Genomic_DNA"/>
</dbReference>
<organism evidence="1 2">
    <name type="scientific">Acetoanaerobium pronyense</name>
    <dbReference type="NCBI Taxonomy" id="1482736"/>
    <lineage>
        <taxon>Bacteria</taxon>
        <taxon>Bacillati</taxon>
        <taxon>Bacillota</taxon>
        <taxon>Clostridia</taxon>
        <taxon>Peptostreptococcales</taxon>
        <taxon>Filifactoraceae</taxon>
        <taxon>Acetoanaerobium</taxon>
    </lineage>
</organism>
<accession>A0ABS4KI06</accession>
<dbReference type="RefSeq" id="WP_209660479.1">
    <property type="nucleotide sequence ID" value="NZ_JAGGLI010000011.1"/>
</dbReference>
<proteinExistence type="predicted"/>
<evidence type="ECO:0000313" key="1">
    <source>
        <dbReference type="EMBL" id="MBP2027417.1"/>
    </source>
</evidence>
<comment type="caution">
    <text evidence="1">The sequence shown here is derived from an EMBL/GenBank/DDBJ whole genome shotgun (WGS) entry which is preliminary data.</text>
</comment>
<evidence type="ECO:0008006" key="3">
    <source>
        <dbReference type="Google" id="ProtNLM"/>
    </source>
</evidence>
<name>A0ABS4KI06_9FIRM</name>
<keyword evidence="2" id="KW-1185">Reference proteome</keyword>
<evidence type="ECO:0000313" key="2">
    <source>
        <dbReference type="Proteomes" id="UP001314903"/>
    </source>
</evidence>
<gene>
    <name evidence="1" type="ORF">J2Z35_001211</name>
</gene>
<protein>
    <recommendedName>
        <fullName evidence="3">Recombinase</fullName>
    </recommendedName>
</protein>